<dbReference type="EMBL" id="VZPB01000035">
    <property type="protein sequence ID" value="KAB0579908.1"/>
    <property type="molecule type" value="Genomic_DNA"/>
</dbReference>
<dbReference type="AlphaFoldDB" id="A0A643FA18"/>
<accession>A0A643FA18</accession>
<sequence>MTLPAANHPCWQRLATSGTQKLKTQHLGTQLLLKRLERSADPVPAKAAELHAFFTKWERILANEVQQLATL</sequence>
<organism evidence="1 2">
    <name type="scientific">Ideonella dechloratans</name>
    <dbReference type="NCBI Taxonomy" id="36863"/>
    <lineage>
        <taxon>Bacteria</taxon>
        <taxon>Pseudomonadati</taxon>
        <taxon>Pseudomonadota</taxon>
        <taxon>Betaproteobacteria</taxon>
        <taxon>Burkholderiales</taxon>
        <taxon>Sphaerotilaceae</taxon>
        <taxon>Ideonella</taxon>
    </lineage>
</organism>
<gene>
    <name evidence="1" type="ORF">F7Q92_14210</name>
</gene>
<name>A0A643FA18_IDEDE</name>
<comment type="caution">
    <text evidence="1">The sequence shown here is derived from an EMBL/GenBank/DDBJ whole genome shotgun (WGS) entry which is preliminary data.</text>
</comment>
<keyword evidence="2" id="KW-1185">Reference proteome</keyword>
<evidence type="ECO:0000313" key="2">
    <source>
        <dbReference type="Proteomes" id="UP000430120"/>
    </source>
</evidence>
<dbReference type="OrthoDB" id="8779312at2"/>
<reference evidence="1 2" key="1">
    <citation type="submission" date="2019-09" db="EMBL/GenBank/DDBJ databases">
        <title>Draft genome sequences of 48 bacterial type strains from the CCUG.</title>
        <authorList>
            <person name="Tunovic T."/>
            <person name="Pineiro-Iglesias B."/>
            <person name="Unosson C."/>
            <person name="Inganas E."/>
            <person name="Ohlen M."/>
            <person name="Cardew S."/>
            <person name="Jensie-Markopoulos S."/>
            <person name="Salva-Serra F."/>
            <person name="Jaen-Luchoro D."/>
            <person name="Karlsson R."/>
            <person name="Svensson-Stadler L."/>
            <person name="Chun J."/>
            <person name="Moore E."/>
        </authorList>
    </citation>
    <scope>NUCLEOTIDE SEQUENCE [LARGE SCALE GENOMIC DNA]</scope>
    <source>
        <strain evidence="1 2">CCUG 30977</strain>
    </source>
</reference>
<dbReference type="RefSeq" id="WP_151124785.1">
    <property type="nucleotide sequence ID" value="NZ_CP088081.1"/>
</dbReference>
<protein>
    <submittedName>
        <fullName evidence="1">Uncharacterized protein</fullName>
    </submittedName>
</protein>
<proteinExistence type="predicted"/>
<dbReference type="Proteomes" id="UP000430120">
    <property type="component" value="Unassembled WGS sequence"/>
</dbReference>
<evidence type="ECO:0000313" key="1">
    <source>
        <dbReference type="EMBL" id="KAB0579908.1"/>
    </source>
</evidence>